<reference evidence="5 6" key="1">
    <citation type="submission" date="2020-08" db="EMBL/GenBank/DDBJ databases">
        <title>Genomic Encyclopedia of Type Strains, Phase IV (KMG-IV): sequencing the most valuable type-strain genomes for metagenomic binning, comparative biology and taxonomic classification.</title>
        <authorList>
            <person name="Goeker M."/>
        </authorList>
    </citation>
    <scope>NUCLEOTIDE SEQUENCE [LARGE SCALE GENOMIC DNA]</scope>
    <source>
        <strain evidence="5 6">DSM 21319</strain>
    </source>
</reference>
<dbReference type="AlphaFoldDB" id="A0A7W8DW93"/>
<evidence type="ECO:0000256" key="1">
    <source>
        <dbReference type="ARBA" id="ARBA00005199"/>
    </source>
</evidence>
<evidence type="ECO:0000256" key="3">
    <source>
        <dbReference type="ARBA" id="ARBA00022801"/>
    </source>
</evidence>
<sequence length="273" mass="28630">MLDDDEQLQPSDAAIRHLVRRLLAEPDRWALFLDIDGTLIDLAVTPDAIQVPLSLTANLSAVSSRLGGALALVTGRSLAYADELFSPARFPIAGLHGAELRAVDGGTTVARATPAFSELKHRLVKETAWMEGVLIEDKGAAIAAHYRLAPALDTALEKIMRDFAEKAGPDWTLQPGKMVFEVRPSRASKGDAVASFLEQAPFSGRLPIAVGDDLTDESMFALANARGGQSIRVGSLSHATCALARASSPSAIRTALATVAAGEPAASGVAAAR</sequence>
<dbReference type="EMBL" id="JACHIK010000010">
    <property type="protein sequence ID" value="MBB5043716.1"/>
    <property type="molecule type" value="Genomic_DNA"/>
</dbReference>
<dbReference type="GO" id="GO:0004805">
    <property type="term" value="F:trehalose-phosphatase activity"/>
    <property type="evidence" value="ECO:0007669"/>
    <property type="project" value="UniProtKB-EC"/>
</dbReference>
<dbReference type="EC" id="3.1.3.12" evidence="4"/>
<dbReference type="Gene3D" id="3.40.50.1000">
    <property type="entry name" value="HAD superfamily/HAD-like"/>
    <property type="match status" value="1"/>
</dbReference>
<gene>
    <name evidence="5" type="ORF">HNQ66_003126</name>
</gene>
<dbReference type="NCBIfam" id="TIGR00685">
    <property type="entry name" value="T6PP"/>
    <property type="match status" value="1"/>
</dbReference>
<dbReference type="Pfam" id="PF02358">
    <property type="entry name" value="Trehalose_PPase"/>
    <property type="match status" value="1"/>
</dbReference>
<evidence type="ECO:0000313" key="6">
    <source>
        <dbReference type="Proteomes" id="UP000535406"/>
    </source>
</evidence>
<comment type="cofactor">
    <cofactor evidence="4">
        <name>Mg(2+)</name>
        <dbReference type="ChEBI" id="CHEBI:18420"/>
    </cofactor>
</comment>
<keyword evidence="4" id="KW-0479">Metal-binding</keyword>
<dbReference type="CDD" id="cd01627">
    <property type="entry name" value="HAD_TPP"/>
    <property type="match status" value="1"/>
</dbReference>
<dbReference type="GO" id="GO:0046872">
    <property type="term" value="F:metal ion binding"/>
    <property type="evidence" value="ECO:0007669"/>
    <property type="project" value="UniProtKB-KW"/>
</dbReference>
<name>A0A7W8DW93_9HYPH</name>
<dbReference type="UniPathway" id="UPA00299"/>
<dbReference type="InterPro" id="IPR044651">
    <property type="entry name" value="OTSB-like"/>
</dbReference>
<comment type="catalytic activity">
    <reaction evidence="4">
        <text>alpha,alpha-trehalose 6-phosphate + H2O = alpha,alpha-trehalose + phosphate</text>
        <dbReference type="Rhea" id="RHEA:23420"/>
        <dbReference type="ChEBI" id="CHEBI:15377"/>
        <dbReference type="ChEBI" id="CHEBI:16551"/>
        <dbReference type="ChEBI" id="CHEBI:43474"/>
        <dbReference type="ChEBI" id="CHEBI:58429"/>
        <dbReference type="EC" id="3.1.3.12"/>
    </reaction>
</comment>
<dbReference type="Proteomes" id="UP000535406">
    <property type="component" value="Unassembled WGS sequence"/>
</dbReference>
<keyword evidence="3 4" id="KW-0378">Hydrolase</keyword>
<evidence type="ECO:0000313" key="5">
    <source>
        <dbReference type="EMBL" id="MBB5043716.1"/>
    </source>
</evidence>
<comment type="similarity">
    <text evidence="2 4">Belongs to the trehalose phosphatase family.</text>
</comment>
<dbReference type="NCBIfam" id="TIGR01484">
    <property type="entry name" value="HAD-SF-IIB"/>
    <property type="match status" value="1"/>
</dbReference>
<proteinExistence type="inferred from homology"/>
<evidence type="ECO:0000256" key="2">
    <source>
        <dbReference type="ARBA" id="ARBA00008770"/>
    </source>
</evidence>
<dbReference type="InterPro" id="IPR023214">
    <property type="entry name" value="HAD_sf"/>
</dbReference>
<dbReference type="PANTHER" id="PTHR43768:SF3">
    <property type="entry name" value="TREHALOSE 6-PHOSPHATE PHOSPHATASE"/>
    <property type="match status" value="1"/>
</dbReference>
<keyword evidence="4" id="KW-0460">Magnesium</keyword>
<dbReference type="InterPro" id="IPR036412">
    <property type="entry name" value="HAD-like_sf"/>
</dbReference>
<dbReference type="InterPro" id="IPR003337">
    <property type="entry name" value="Trehalose_PPase"/>
</dbReference>
<dbReference type="PANTHER" id="PTHR43768">
    <property type="entry name" value="TREHALOSE 6-PHOSPHATE PHOSPHATASE"/>
    <property type="match status" value="1"/>
</dbReference>
<dbReference type="SUPFAM" id="SSF56784">
    <property type="entry name" value="HAD-like"/>
    <property type="match status" value="1"/>
</dbReference>
<comment type="function">
    <text evidence="4">Removes the phosphate from trehalose 6-phosphate to produce free trehalose.</text>
</comment>
<dbReference type="Gene3D" id="3.30.70.1020">
    <property type="entry name" value="Trehalose-6-phosphate phosphatase related protein, domain 2"/>
    <property type="match status" value="1"/>
</dbReference>
<dbReference type="InterPro" id="IPR006379">
    <property type="entry name" value="HAD-SF_hydro_IIB"/>
</dbReference>
<organism evidence="5 6">
    <name type="scientific">Shinella fusca</name>
    <dbReference type="NCBI Taxonomy" id="544480"/>
    <lineage>
        <taxon>Bacteria</taxon>
        <taxon>Pseudomonadati</taxon>
        <taxon>Pseudomonadota</taxon>
        <taxon>Alphaproteobacteria</taxon>
        <taxon>Hyphomicrobiales</taxon>
        <taxon>Rhizobiaceae</taxon>
        <taxon>Shinella</taxon>
    </lineage>
</organism>
<accession>A0A7W8DW93</accession>
<protein>
    <recommendedName>
        <fullName evidence="4">Trehalose 6-phosphate phosphatase</fullName>
        <ecNumber evidence="4">3.1.3.12</ecNumber>
    </recommendedName>
</protein>
<keyword evidence="6" id="KW-1185">Reference proteome</keyword>
<evidence type="ECO:0000256" key="4">
    <source>
        <dbReference type="RuleBase" id="RU361117"/>
    </source>
</evidence>
<comment type="caution">
    <text evidence="5">The sequence shown here is derived from an EMBL/GenBank/DDBJ whole genome shotgun (WGS) entry which is preliminary data.</text>
</comment>
<dbReference type="GO" id="GO:0005992">
    <property type="term" value="P:trehalose biosynthetic process"/>
    <property type="evidence" value="ECO:0007669"/>
    <property type="project" value="UniProtKB-UniPathway"/>
</dbReference>
<comment type="pathway">
    <text evidence="1 4">Glycan biosynthesis; trehalose biosynthesis.</text>
</comment>
<dbReference type="RefSeq" id="WP_184145077.1">
    <property type="nucleotide sequence ID" value="NZ_JACHIK010000010.1"/>
</dbReference>